<comment type="catalytic activity">
    <reaction evidence="1">
        <text>ATP + protein L-histidine = ADP + protein N-phospho-L-histidine.</text>
        <dbReference type="EC" id="2.7.13.3"/>
    </reaction>
</comment>
<dbReference type="InterPro" id="IPR003594">
    <property type="entry name" value="HATPase_dom"/>
</dbReference>
<evidence type="ECO:0000256" key="8">
    <source>
        <dbReference type="SAM" id="SignalP"/>
    </source>
</evidence>
<dbReference type="InterPro" id="IPR003661">
    <property type="entry name" value="HisK_dim/P_dom"/>
</dbReference>
<dbReference type="OrthoDB" id="5519028at2"/>
<reference evidence="11 12" key="1">
    <citation type="journal article" date="2013" name="Genome Biol.">
        <title>Genomic analysis reveals key aspects of prokaryotic symbiosis in the phototrophic consortium "Chlorochromatium aggregatum".</title>
        <authorList>
            <person name="Liu Z."/>
            <person name="Muller J."/>
            <person name="Li T."/>
            <person name="Alvey R.M."/>
            <person name="Vogl K."/>
            <person name="Frigaard N.U."/>
            <person name="Rockwell N.C."/>
            <person name="Boyd E.S."/>
            <person name="Tomsho L.P."/>
            <person name="Schuster S.C."/>
            <person name="Henke P."/>
            <person name="Rohde M."/>
            <person name="Overmann J."/>
            <person name="Bryant D.A."/>
        </authorList>
    </citation>
    <scope>NUCLEOTIDE SEQUENCE [LARGE SCALE GENOMIC DNA]</scope>
    <source>
        <strain evidence="11">CR</strain>
    </source>
</reference>
<feature type="signal peptide" evidence="8">
    <location>
        <begin position="1"/>
        <end position="22"/>
    </location>
</feature>
<dbReference type="PRINTS" id="PR00344">
    <property type="entry name" value="BCTRLSENSOR"/>
</dbReference>
<sequence length="793" mass="85542">MKTLFSLAALLFALIVGIPRQAEGAAPVAATAEPAHVLVLLSYHHGHSWEDDILRGFEAWDGVPAERPVLHIEWMDTKRYASAKDRQRFQRFLEEKYAERRFDLIATMDDNALIEAVKTLRWRDVPIVFGGVNGDPAAIVGERGRATGIAERFNLERTLNLALSLHSHTKRLIFITAPDESGVGNRQVIDANLASLPPEARGRLAIEHWTPSSLDTIDSRLFALPEHAAVFALGTIPKVEGGRPLGNEQLVAHVRGKVRGPVYSDTDRSVGQGASGGYVNSGLENGRLMAKMARRILAGEAPESIPIVFDTPQALILDFNELQRFGVAEENLPVGATVLNRPPSIFDPDNRAILIGFIAAILILTLVLILVLGGLVLRARIKVLSVQNERARDLQIANQALVEAKAAAEAANRAKSEFLSSMSHELRTPLNAIIGFAQLLEMGVPVPLEPSQKEAVGNILGGGRHLLGLVNEVLDLARIEAGKLDLVTESFPLMPLMEKVIAFTRLAASPRRITIRSGCGVCTSCWQLHADRSRTNQILLNLISNATKYNRDGGMVAIDCSQGTAGVRITVTDTGYGIAPERQAQLFEPFHRLGAEKSSIEGTGIGLVISKKLADAMGGRIGFESEVGVGSRFWLELPAVTLATIPCDSTVLPAPTIAPPEALPGRRVLYIEDNQANLSLMKSAFRQLPGVALEIAETGEAGLAQIRMNPPDLVLLDGNLPGMNGLEVLRILKDNPQTAAMPVVIVSAAASPQNIQAGMDAGATAYFTKPFDLPALLAKVRQTLEGKVAPHKR</sequence>
<evidence type="ECO:0000313" key="11">
    <source>
        <dbReference type="EMBL" id="AGX88397.1"/>
    </source>
</evidence>
<protein>
    <recommendedName>
        <fullName evidence="2">histidine kinase</fullName>
        <ecNumber evidence="2">2.7.13.3</ecNumber>
    </recommendedName>
</protein>
<dbReference type="InterPro" id="IPR007487">
    <property type="entry name" value="ABC_transpt-TYRBP-like"/>
</dbReference>
<accession>U5NAJ2</accession>
<dbReference type="RefSeq" id="WP_022775977.1">
    <property type="nucleotide sequence ID" value="NC_022576.1"/>
</dbReference>
<evidence type="ECO:0000256" key="1">
    <source>
        <dbReference type="ARBA" id="ARBA00000085"/>
    </source>
</evidence>
<dbReference type="PANTHER" id="PTHR43047">
    <property type="entry name" value="TWO-COMPONENT HISTIDINE PROTEIN KINASE"/>
    <property type="match status" value="1"/>
</dbReference>
<dbReference type="CDD" id="cd16922">
    <property type="entry name" value="HATPase_EvgS-ArcB-TorS-like"/>
    <property type="match status" value="1"/>
</dbReference>
<name>U5NAJ2_9BURK</name>
<dbReference type="GO" id="GO:0009927">
    <property type="term" value="F:histidine phosphotransfer kinase activity"/>
    <property type="evidence" value="ECO:0007669"/>
    <property type="project" value="TreeGrafter"/>
</dbReference>
<gene>
    <name evidence="11" type="ORF">Cenrod_2336</name>
</gene>
<evidence type="ECO:0000256" key="5">
    <source>
        <dbReference type="ARBA" id="ARBA00022777"/>
    </source>
</evidence>
<dbReference type="Gene3D" id="3.30.565.10">
    <property type="entry name" value="Histidine kinase-like ATPase, C-terminal domain"/>
    <property type="match status" value="1"/>
</dbReference>
<evidence type="ECO:0000313" key="12">
    <source>
        <dbReference type="Proteomes" id="UP000017184"/>
    </source>
</evidence>
<evidence type="ECO:0000256" key="4">
    <source>
        <dbReference type="ARBA" id="ARBA00022679"/>
    </source>
</evidence>
<dbReference type="InterPro" id="IPR001789">
    <property type="entry name" value="Sig_transdc_resp-reg_receiver"/>
</dbReference>
<evidence type="ECO:0000256" key="2">
    <source>
        <dbReference type="ARBA" id="ARBA00012438"/>
    </source>
</evidence>
<dbReference type="Gene3D" id="3.40.50.2300">
    <property type="match status" value="3"/>
</dbReference>
<dbReference type="SUPFAM" id="SSF52172">
    <property type="entry name" value="CheY-like"/>
    <property type="match status" value="1"/>
</dbReference>
<keyword evidence="7" id="KW-1133">Transmembrane helix</keyword>
<dbReference type="eggNOG" id="COG2205">
    <property type="taxonomic scope" value="Bacteria"/>
</dbReference>
<dbReference type="SMART" id="SM00448">
    <property type="entry name" value="REC"/>
    <property type="match status" value="1"/>
</dbReference>
<dbReference type="Pfam" id="PF00072">
    <property type="entry name" value="Response_reg"/>
    <property type="match status" value="1"/>
</dbReference>
<feature type="transmembrane region" description="Helical" evidence="7">
    <location>
        <begin position="352"/>
        <end position="377"/>
    </location>
</feature>
<dbReference type="STRING" id="946483.Cenrod_2336"/>
<dbReference type="KEGG" id="cbx:Cenrod_2336"/>
<dbReference type="Pfam" id="PF02518">
    <property type="entry name" value="HATPase_c"/>
    <property type="match status" value="1"/>
</dbReference>
<evidence type="ECO:0000259" key="10">
    <source>
        <dbReference type="PROSITE" id="PS50110"/>
    </source>
</evidence>
<dbReference type="GO" id="GO:0000155">
    <property type="term" value="F:phosphorelay sensor kinase activity"/>
    <property type="evidence" value="ECO:0007669"/>
    <property type="project" value="InterPro"/>
</dbReference>
<dbReference type="Pfam" id="PF04392">
    <property type="entry name" value="ABC_sub_bind"/>
    <property type="match status" value="1"/>
</dbReference>
<dbReference type="Proteomes" id="UP000017184">
    <property type="component" value="Chromosome"/>
</dbReference>
<dbReference type="eggNOG" id="COG0745">
    <property type="taxonomic scope" value="Bacteria"/>
</dbReference>
<keyword evidence="4" id="KW-0808">Transferase</keyword>
<keyword evidence="3 6" id="KW-0597">Phosphoprotein</keyword>
<feature type="chain" id="PRO_5004662854" description="histidine kinase" evidence="8">
    <location>
        <begin position="23"/>
        <end position="793"/>
    </location>
</feature>
<dbReference type="InterPro" id="IPR036890">
    <property type="entry name" value="HATPase_C_sf"/>
</dbReference>
<keyword evidence="8" id="KW-0732">Signal</keyword>
<keyword evidence="12" id="KW-1185">Reference proteome</keyword>
<evidence type="ECO:0000256" key="6">
    <source>
        <dbReference type="PROSITE-ProRule" id="PRU00169"/>
    </source>
</evidence>
<proteinExistence type="predicted"/>
<evidence type="ECO:0000256" key="3">
    <source>
        <dbReference type="ARBA" id="ARBA00022553"/>
    </source>
</evidence>
<dbReference type="EMBL" id="CP004885">
    <property type="protein sequence ID" value="AGX88397.1"/>
    <property type="molecule type" value="Genomic_DNA"/>
</dbReference>
<organism evidence="11 12">
    <name type="scientific">Candidatus Symbiobacter mobilis CR</name>
    <dbReference type="NCBI Taxonomy" id="946483"/>
    <lineage>
        <taxon>Bacteria</taxon>
        <taxon>Pseudomonadati</taxon>
        <taxon>Pseudomonadota</taxon>
        <taxon>Betaproteobacteria</taxon>
        <taxon>Burkholderiales</taxon>
        <taxon>Comamonadaceae</taxon>
    </lineage>
</organism>
<dbReference type="GO" id="GO:0005886">
    <property type="term" value="C:plasma membrane"/>
    <property type="evidence" value="ECO:0007669"/>
    <property type="project" value="TreeGrafter"/>
</dbReference>
<dbReference type="AlphaFoldDB" id="U5NAJ2"/>
<keyword evidence="7" id="KW-0472">Membrane</keyword>
<dbReference type="PATRIC" id="fig|946483.4.peg.2354"/>
<dbReference type="PROSITE" id="PS50109">
    <property type="entry name" value="HIS_KIN"/>
    <property type="match status" value="1"/>
</dbReference>
<keyword evidence="5 11" id="KW-0418">Kinase</keyword>
<dbReference type="InterPro" id="IPR004358">
    <property type="entry name" value="Sig_transdc_His_kin-like_C"/>
</dbReference>
<dbReference type="Pfam" id="PF00512">
    <property type="entry name" value="HisKA"/>
    <property type="match status" value="1"/>
</dbReference>
<feature type="domain" description="Histidine kinase" evidence="9">
    <location>
        <begin position="421"/>
        <end position="641"/>
    </location>
</feature>
<dbReference type="InterPro" id="IPR036097">
    <property type="entry name" value="HisK_dim/P_sf"/>
</dbReference>
<evidence type="ECO:0000256" key="7">
    <source>
        <dbReference type="SAM" id="Phobius"/>
    </source>
</evidence>
<dbReference type="CDD" id="cd00082">
    <property type="entry name" value="HisKA"/>
    <property type="match status" value="1"/>
</dbReference>
<dbReference type="InterPro" id="IPR011006">
    <property type="entry name" value="CheY-like_superfamily"/>
</dbReference>
<dbReference type="eggNOG" id="COG2984">
    <property type="taxonomic scope" value="Bacteria"/>
</dbReference>
<dbReference type="Gene3D" id="1.10.287.130">
    <property type="match status" value="1"/>
</dbReference>
<dbReference type="SUPFAM" id="SSF55874">
    <property type="entry name" value="ATPase domain of HSP90 chaperone/DNA topoisomerase II/histidine kinase"/>
    <property type="match status" value="1"/>
</dbReference>
<dbReference type="SMART" id="SM00387">
    <property type="entry name" value="HATPase_c"/>
    <property type="match status" value="1"/>
</dbReference>
<evidence type="ECO:0000259" key="9">
    <source>
        <dbReference type="PROSITE" id="PS50109"/>
    </source>
</evidence>
<dbReference type="InterPro" id="IPR005467">
    <property type="entry name" value="His_kinase_dom"/>
</dbReference>
<dbReference type="HOGENOM" id="CLU_354022_0_0_4"/>
<dbReference type="PROSITE" id="PS50110">
    <property type="entry name" value="RESPONSE_REGULATORY"/>
    <property type="match status" value="1"/>
</dbReference>
<feature type="modified residue" description="4-aspartylphosphate" evidence="6">
    <location>
        <position position="717"/>
    </location>
</feature>
<feature type="domain" description="Response regulatory" evidence="10">
    <location>
        <begin position="667"/>
        <end position="784"/>
    </location>
</feature>
<dbReference type="PANTHER" id="PTHR43047:SF72">
    <property type="entry name" value="OSMOSENSING HISTIDINE PROTEIN KINASE SLN1"/>
    <property type="match status" value="1"/>
</dbReference>
<dbReference type="SUPFAM" id="SSF47384">
    <property type="entry name" value="Homodimeric domain of signal transducing histidine kinase"/>
    <property type="match status" value="1"/>
</dbReference>
<keyword evidence="7" id="KW-0812">Transmembrane</keyword>
<dbReference type="SMART" id="SM00388">
    <property type="entry name" value="HisKA"/>
    <property type="match status" value="1"/>
</dbReference>
<dbReference type="EC" id="2.7.13.3" evidence="2"/>